<organism evidence="13 14">
    <name type="scientific">Seleniivibrio woodruffii</name>
    <dbReference type="NCBI Taxonomy" id="1078050"/>
    <lineage>
        <taxon>Bacteria</taxon>
        <taxon>Pseudomonadati</taxon>
        <taxon>Deferribacterota</taxon>
        <taxon>Deferribacteres</taxon>
        <taxon>Deferribacterales</taxon>
        <taxon>Geovibrionaceae</taxon>
        <taxon>Seleniivibrio</taxon>
    </lineage>
</organism>
<comment type="pathway">
    <text evidence="3">Amino-acid biosynthesis; L-arginine biosynthesis; L-arginine from L-ornithine and carbamoyl phosphate: step 1/3.</text>
</comment>
<name>A0A4R1K8S6_9BACT</name>
<feature type="binding site" evidence="10">
    <location>
        <begin position="264"/>
        <end position="265"/>
    </location>
    <ligand>
        <name>carbamoyl phosphate</name>
        <dbReference type="ChEBI" id="CHEBI:58228"/>
    </ligand>
</feature>
<dbReference type="InterPro" id="IPR036901">
    <property type="entry name" value="Asp/Orn_carbamoylTrfase_sf"/>
</dbReference>
<evidence type="ECO:0000259" key="12">
    <source>
        <dbReference type="Pfam" id="PF02729"/>
    </source>
</evidence>
<dbReference type="EMBL" id="SMGG01000006">
    <property type="protein sequence ID" value="TCK59539.1"/>
    <property type="molecule type" value="Genomic_DNA"/>
</dbReference>
<dbReference type="GO" id="GO:0005737">
    <property type="term" value="C:cytoplasm"/>
    <property type="evidence" value="ECO:0007669"/>
    <property type="project" value="UniProtKB-SubCell"/>
</dbReference>
<evidence type="ECO:0000256" key="2">
    <source>
        <dbReference type="ARBA" id="ARBA00004496"/>
    </source>
</evidence>
<dbReference type="AlphaFoldDB" id="A0A4R1K8S6"/>
<dbReference type="NCBIfam" id="TIGR00658">
    <property type="entry name" value="orni_carb_tr"/>
    <property type="match status" value="1"/>
</dbReference>
<evidence type="ECO:0000259" key="11">
    <source>
        <dbReference type="Pfam" id="PF00185"/>
    </source>
</evidence>
<dbReference type="Pfam" id="PF02729">
    <property type="entry name" value="OTCace_N"/>
    <property type="match status" value="1"/>
</dbReference>
<dbReference type="PRINTS" id="PR00102">
    <property type="entry name" value="OTCASE"/>
</dbReference>
<dbReference type="FunFam" id="3.40.50.1370:FF:000008">
    <property type="entry name" value="Ornithine carbamoyltransferase"/>
    <property type="match status" value="1"/>
</dbReference>
<dbReference type="InterPro" id="IPR006130">
    <property type="entry name" value="Asp/Orn_carbamoylTrfase"/>
</dbReference>
<feature type="binding site" evidence="10">
    <location>
        <position position="79"/>
    </location>
    <ligand>
        <name>carbamoyl phosphate</name>
        <dbReference type="ChEBI" id="CHEBI:58228"/>
    </ligand>
</feature>
<evidence type="ECO:0000256" key="10">
    <source>
        <dbReference type="HAMAP-Rule" id="MF_01109"/>
    </source>
</evidence>
<dbReference type="PRINTS" id="PR00100">
    <property type="entry name" value="AOTCASE"/>
</dbReference>
<sequence>MKKDFLTLRDWSADDLKQMIETAIRLKAENKNNVRHHHLEGKKLAMIFEKPSTRTRVSFEVGMYELGGYPLNLSGNDIQLGRGETVKDTARTLSRYVDGIMIRTKGHEIIEELAKYATVPVINGLTDDFHPCQVMADVMTIFEYKKTYKVKVAFIGDGNNMAQSWMYGAAKFGMDISVASPEGYECKQRVYDEARKTAETTGAKIEMVRDPYEAVQNADIIYTDVWASMGQEAEKEARKAIFKDYQVNAKLMAATGKDTLFMHCLPAYMGLEVTEDVFESKNSIVWDEAENRLHVQKAIMLAVMGNK</sequence>
<comment type="function">
    <text evidence="1">Reversibly catalyzes the transfer of the carbamoyl group from carbamoyl phosphate (CP) to the N(epsilon) atom of ornithine (ORN) to produce L-citrulline.</text>
</comment>
<feature type="binding site" evidence="10">
    <location>
        <position position="160"/>
    </location>
    <ligand>
        <name>L-ornithine</name>
        <dbReference type="ChEBI" id="CHEBI:46911"/>
    </ligand>
</feature>
<feature type="domain" description="Aspartate/ornithine carbamoyltransferase Asp/Orn-binding" evidence="11">
    <location>
        <begin position="150"/>
        <end position="302"/>
    </location>
</feature>
<keyword evidence="8 10" id="KW-0808">Transferase</keyword>
<evidence type="ECO:0000256" key="7">
    <source>
        <dbReference type="ARBA" id="ARBA00022490"/>
    </source>
</evidence>
<feature type="binding site" evidence="10">
    <location>
        <begin position="130"/>
        <end position="133"/>
    </location>
    <ligand>
        <name>carbamoyl phosphate</name>
        <dbReference type="ChEBI" id="CHEBI:58228"/>
    </ligand>
</feature>
<dbReference type="NCBIfam" id="NF001986">
    <property type="entry name" value="PRK00779.1"/>
    <property type="match status" value="1"/>
</dbReference>
<dbReference type="GO" id="GO:0019240">
    <property type="term" value="P:citrulline biosynthetic process"/>
    <property type="evidence" value="ECO:0007669"/>
    <property type="project" value="TreeGrafter"/>
</dbReference>
<dbReference type="InterPro" id="IPR024904">
    <property type="entry name" value="OTCase_ArgI"/>
</dbReference>
<dbReference type="GO" id="GO:0042450">
    <property type="term" value="P:L-arginine biosynthetic process via ornithine"/>
    <property type="evidence" value="ECO:0007669"/>
    <property type="project" value="UniProtKB-UniRule"/>
</dbReference>
<dbReference type="SUPFAM" id="SSF53671">
    <property type="entry name" value="Aspartate/ornithine carbamoyltransferase"/>
    <property type="match status" value="1"/>
</dbReference>
<evidence type="ECO:0000256" key="4">
    <source>
        <dbReference type="ARBA" id="ARBA00007805"/>
    </source>
</evidence>
<dbReference type="PANTHER" id="PTHR45753:SF3">
    <property type="entry name" value="ORNITHINE TRANSCARBAMYLASE, MITOCHONDRIAL"/>
    <property type="match status" value="1"/>
</dbReference>
<protein>
    <recommendedName>
        <fullName evidence="6 10">Ornithine carbamoyltransferase</fullName>
        <shortName evidence="10">OTCase</shortName>
        <ecNumber evidence="5 10">2.1.3.3</ecNumber>
    </recommendedName>
</protein>
<feature type="binding site" evidence="10">
    <location>
        <begin position="228"/>
        <end position="229"/>
    </location>
    <ligand>
        <name>L-ornithine</name>
        <dbReference type="ChEBI" id="CHEBI:46911"/>
    </ligand>
</feature>
<evidence type="ECO:0000256" key="6">
    <source>
        <dbReference type="ARBA" id="ARBA00016634"/>
    </source>
</evidence>
<comment type="similarity">
    <text evidence="4 10">Belongs to the aspartate/ornithine carbamoyltransferase superfamily. OTCase family.</text>
</comment>
<dbReference type="InterPro" id="IPR006132">
    <property type="entry name" value="Asp/Orn_carbamoyltranf_P-bd"/>
</dbReference>
<evidence type="ECO:0000256" key="9">
    <source>
        <dbReference type="ARBA" id="ARBA00048772"/>
    </source>
</evidence>
<dbReference type="Proteomes" id="UP000294614">
    <property type="component" value="Unassembled WGS sequence"/>
</dbReference>
<dbReference type="Pfam" id="PF00185">
    <property type="entry name" value="OTCace"/>
    <property type="match status" value="1"/>
</dbReference>
<feature type="binding site" evidence="10">
    <location>
        <position position="103"/>
    </location>
    <ligand>
        <name>carbamoyl phosphate</name>
        <dbReference type="ChEBI" id="CHEBI:58228"/>
    </ligand>
</feature>
<dbReference type="OrthoDB" id="9802587at2"/>
<evidence type="ECO:0000256" key="8">
    <source>
        <dbReference type="ARBA" id="ARBA00022679"/>
    </source>
</evidence>
<accession>A0A4R1K8S6</accession>
<keyword evidence="7 10" id="KW-0963">Cytoplasm</keyword>
<dbReference type="PANTHER" id="PTHR45753">
    <property type="entry name" value="ORNITHINE CARBAMOYLTRANSFERASE, MITOCHONDRIAL"/>
    <property type="match status" value="1"/>
</dbReference>
<evidence type="ECO:0000256" key="5">
    <source>
        <dbReference type="ARBA" id="ARBA00013007"/>
    </source>
</evidence>
<feature type="domain" description="Aspartate/ornithine carbamoyltransferase carbamoyl-P binding" evidence="12">
    <location>
        <begin position="3"/>
        <end position="143"/>
    </location>
</feature>
<gene>
    <name evidence="13" type="ORF">C8D98_2473</name>
</gene>
<dbReference type="PROSITE" id="PS00097">
    <property type="entry name" value="CARBAMOYLTRANSFERASE"/>
    <property type="match status" value="1"/>
</dbReference>
<proteinExistence type="inferred from homology"/>
<dbReference type="FunFam" id="3.40.50.1370:FF:000016">
    <property type="entry name" value="Ornithine carbamoyltransferase"/>
    <property type="match status" value="1"/>
</dbReference>
<dbReference type="GO" id="GO:0016597">
    <property type="term" value="F:amino acid binding"/>
    <property type="evidence" value="ECO:0007669"/>
    <property type="project" value="InterPro"/>
</dbReference>
<dbReference type="Gene3D" id="3.40.50.1370">
    <property type="entry name" value="Aspartate/ornithine carbamoyltransferase"/>
    <property type="match status" value="2"/>
</dbReference>
<dbReference type="InterPro" id="IPR002292">
    <property type="entry name" value="Orn/put_carbamltrans"/>
</dbReference>
<comment type="subcellular location">
    <subcellularLocation>
        <location evidence="2 10">Cytoplasm</location>
    </subcellularLocation>
</comment>
<evidence type="ECO:0000256" key="1">
    <source>
        <dbReference type="ARBA" id="ARBA00003822"/>
    </source>
</evidence>
<comment type="catalytic activity">
    <reaction evidence="9 10">
        <text>carbamoyl phosphate + L-ornithine = L-citrulline + phosphate + H(+)</text>
        <dbReference type="Rhea" id="RHEA:19513"/>
        <dbReference type="ChEBI" id="CHEBI:15378"/>
        <dbReference type="ChEBI" id="CHEBI:43474"/>
        <dbReference type="ChEBI" id="CHEBI:46911"/>
        <dbReference type="ChEBI" id="CHEBI:57743"/>
        <dbReference type="ChEBI" id="CHEBI:58228"/>
        <dbReference type="EC" id="2.1.3.3"/>
    </reaction>
</comment>
<dbReference type="RefSeq" id="WP_132874446.1">
    <property type="nucleotide sequence ID" value="NZ_SMGG01000006.1"/>
</dbReference>
<feature type="binding site" evidence="10">
    <location>
        <begin position="52"/>
        <end position="55"/>
    </location>
    <ligand>
        <name>carbamoyl phosphate</name>
        <dbReference type="ChEBI" id="CHEBI:58228"/>
    </ligand>
</feature>
<evidence type="ECO:0000313" key="14">
    <source>
        <dbReference type="Proteomes" id="UP000294614"/>
    </source>
</evidence>
<evidence type="ECO:0000313" key="13">
    <source>
        <dbReference type="EMBL" id="TCK59539.1"/>
    </source>
</evidence>
<dbReference type="GO" id="GO:0004585">
    <property type="term" value="F:ornithine carbamoyltransferase activity"/>
    <property type="evidence" value="ECO:0007669"/>
    <property type="project" value="UniProtKB-UniRule"/>
</dbReference>
<reference evidence="13 14" key="1">
    <citation type="submission" date="2019-03" db="EMBL/GenBank/DDBJ databases">
        <title>Genomic Encyclopedia of Type Strains, Phase IV (KMG-IV): sequencing the most valuable type-strain genomes for metagenomic binning, comparative biology and taxonomic classification.</title>
        <authorList>
            <person name="Goeker M."/>
        </authorList>
    </citation>
    <scope>NUCLEOTIDE SEQUENCE [LARGE SCALE GENOMIC DNA]</scope>
    <source>
        <strain evidence="13 14">DSM 24984</strain>
    </source>
</reference>
<feature type="binding site" evidence="10">
    <location>
        <position position="224"/>
    </location>
    <ligand>
        <name>L-ornithine</name>
        <dbReference type="ChEBI" id="CHEBI:46911"/>
    </ligand>
</feature>
<dbReference type="EC" id="2.1.3.3" evidence="5 10"/>
<evidence type="ECO:0000256" key="3">
    <source>
        <dbReference type="ARBA" id="ARBA00004975"/>
    </source>
</evidence>
<dbReference type="InterPro" id="IPR006131">
    <property type="entry name" value="Asp_carbamoyltransf_Asp/Orn-bd"/>
</dbReference>
<comment type="caution">
    <text evidence="13">The sequence shown here is derived from an EMBL/GenBank/DDBJ whole genome shotgun (WGS) entry which is preliminary data.</text>
</comment>
<keyword evidence="14" id="KW-1185">Reference proteome</keyword>
<dbReference type="HAMAP" id="MF_01109">
    <property type="entry name" value="OTCase"/>
    <property type="match status" value="1"/>
</dbReference>
<feature type="binding site" evidence="10">
    <location>
        <position position="292"/>
    </location>
    <ligand>
        <name>carbamoyl phosphate</name>
        <dbReference type="ChEBI" id="CHEBI:58228"/>
    </ligand>
</feature>